<reference evidence="8 9" key="1">
    <citation type="submission" date="2018-08" db="EMBL/GenBank/DDBJ databases">
        <title>Draft genome of the lignicolous fungus Coniochaeta pulveracea.</title>
        <authorList>
            <person name="Borstlap C.J."/>
            <person name="De Witt R.N."/>
            <person name="Botha A."/>
            <person name="Volschenk H."/>
        </authorList>
    </citation>
    <scope>NUCLEOTIDE SEQUENCE [LARGE SCALE GENOMIC DNA]</scope>
    <source>
        <strain evidence="8 9">CAB683</strain>
    </source>
</reference>
<evidence type="ECO:0000313" key="9">
    <source>
        <dbReference type="Proteomes" id="UP000275385"/>
    </source>
</evidence>
<evidence type="ECO:0000256" key="2">
    <source>
        <dbReference type="ARBA" id="ARBA00006073"/>
    </source>
</evidence>
<organism evidence="8 9">
    <name type="scientific">Coniochaeta pulveracea</name>
    <dbReference type="NCBI Taxonomy" id="177199"/>
    <lineage>
        <taxon>Eukaryota</taxon>
        <taxon>Fungi</taxon>
        <taxon>Dikarya</taxon>
        <taxon>Ascomycota</taxon>
        <taxon>Pezizomycotina</taxon>
        <taxon>Sordariomycetes</taxon>
        <taxon>Sordariomycetidae</taxon>
        <taxon>Coniochaetales</taxon>
        <taxon>Coniochaetaceae</taxon>
        <taxon>Coniochaeta</taxon>
    </lineage>
</organism>
<dbReference type="OrthoDB" id="88at2759"/>
<dbReference type="STRING" id="177199.A0A420Y1J8"/>
<evidence type="ECO:0000313" key="8">
    <source>
        <dbReference type="EMBL" id="RKU41746.1"/>
    </source>
</evidence>
<accession>A0A420Y1J8</accession>
<dbReference type="Gene3D" id="3.40.30.10">
    <property type="entry name" value="Glutaredoxin"/>
    <property type="match status" value="1"/>
</dbReference>
<comment type="caution">
    <text evidence="8">The sequence shown here is derived from an EMBL/GenBank/DDBJ whole genome shotgun (WGS) entry which is preliminary data.</text>
</comment>
<evidence type="ECO:0000256" key="1">
    <source>
        <dbReference type="ARBA" id="ARBA00004173"/>
    </source>
</evidence>
<dbReference type="EMBL" id="QVQW01000068">
    <property type="protein sequence ID" value="RKU41746.1"/>
    <property type="molecule type" value="Genomic_DNA"/>
</dbReference>
<proteinExistence type="inferred from homology"/>
<name>A0A420Y1J8_9PEZI</name>
<comment type="similarity">
    <text evidence="2">Belongs to the mitochondrion-specific ribosomal protein mL43 family.</text>
</comment>
<keyword evidence="5" id="KW-0687">Ribonucleoprotein</keyword>
<evidence type="ECO:0000256" key="6">
    <source>
        <dbReference type="ARBA" id="ARBA00035188"/>
    </source>
</evidence>
<dbReference type="GO" id="GO:0032543">
    <property type="term" value="P:mitochondrial translation"/>
    <property type="evidence" value="ECO:0007669"/>
    <property type="project" value="InterPro"/>
</dbReference>
<evidence type="ECO:0000259" key="7">
    <source>
        <dbReference type="SMART" id="SM00916"/>
    </source>
</evidence>
<evidence type="ECO:0000256" key="4">
    <source>
        <dbReference type="ARBA" id="ARBA00023128"/>
    </source>
</evidence>
<comment type="subcellular location">
    <subcellularLocation>
        <location evidence="1">Mitochondrion</location>
    </subcellularLocation>
</comment>
<keyword evidence="9" id="KW-1185">Reference proteome</keyword>
<dbReference type="FunFam" id="3.40.30.10:FF:000173">
    <property type="entry name" value="Mitochondrial 54S ribosomal protein"/>
    <property type="match status" value="1"/>
</dbReference>
<dbReference type="InterPro" id="IPR039927">
    <property type="entry name" value="Ribosomal_mL43"/>
</dbReference>
<dbReference type="Pfam" id="PF05047">
    <property type="entry name" value="L51_S25_CI-B8"/>
    <property type="match status" value="1"/>
</dbReference>
<dbReference type="AlphaFoldDB" id="A0A420Y1J8"/>
<evidence type="ECO:0000256" key="5">
    <source>
        <dbReference type="ARBA" id="ARBA00023274"/>
    </source>
</evidence>
<dbReference type="PANTHER" id="PTHR21396">
    <property type="entry name" value="39S RIBOSOMAL PROTEIN L43"/>
    <property type="match status" value="1"/>
</dbReference>
<dbReference type="GO" id="GO:0005762">
    <property type="term" value="C:mitochondrial large ribosomal subunit"/>
    <property type="evidence" value="ECO:0007669"/>
    <property type="project" value="TreeGrafter"/>
</dbReference>
<dbReference type="PANTHER" id="PTHR21396:SF2">
    <property type="entry name" value="LARGE RIBOSOMAL SUBUNIT PROTEIN ML43"/>
    <property type="match status" value="1"/>
</dbReference>
<dbReference type="InterPro" id="IPR036249">
    <property type="entry name" value="Thioredoxin-like_sf"/>
</dbReference>
<dbReference type="SUPFAM" id="SSF52833">
    <property type="entry name" value="Thioredoxin-like"/>
    <property type="match status" value="1"/>
</dbReference>
<evidence type="ECO:0000256" key="3">
    <source>
        <dbReference type="ARBA" id="ARBA00022980"/>
    </source>
</evidence>
<dbReference type="GO" id="GO:0003735">
    <property type="term" value="F:structural constituent of ribosome"/>
    <property type="evidence" value="ECO:0007669"/>
    <property type="project" value="InterPro"/>
</dbReference>
<keyword evidence="4" id="KW-0496">Mitochondrion</keyword>
<dbReference type="InterPro" id="IPR007741">
    <property type="entry name" value="Ribosomal_mL43/mS25/NADH_DH"/>
</dbReference>
<dbReference type="SMART" id="SM00916">
    <property type="entry name" value="L51_S25_CI-B8"/>
    <property type="match status" value="1"/>
</dbReference>
<dbReference type="Proteomes" id="UP000275385">
    <property type="component" value="Unassembled WGS sequence"/>
</dbReference>
<feature type="domain" description="Ribosomal protein/NADH dehydrogenase" evidence="7">
    <location>
        <begin position="60"/>
        <end position="133"/>
    </location>
</feature>
<sequence>MGNQIHLGIDFHDGGQFGDECTFFAGPEMTVLPLKAVSTARNGVGAFILQCKKMDIHYCDWAGSSKGMNGFIKSILPQFAAAHPQIEFNVSPRPAKHPVIVGHYVNGKQKSICVKNMEPLQILKKAELLRDASGDRVKRMNRPVTSVNPSVRGIWSPFHGQGMKV</sequence>
<keyword evidence="3 8" id="KW-0689">Ribosomal protein</keyword>
<gene>
    <name evidence="8" type="primary">MRPL51</name>
    <name evidence="8" type="ORF">DL546_001016</name>
</gene>
<protein>
    <recommendedName>
        <fullName evidence="6">Large ribosomal subunit protein mL43</fullName>
    </recommendedName>
</protein>